<evidence type="ECO:0000313" key="7">
    <source>
        <dbReference type="EMBL" id="WCG22597.1"/>
    </source>
</evidence>
<dbReference type="EMBL" id="CP116507">
    <property type="protein sequence ID" value="WCG23383.1"/>
    <property type="molecule type" value="Genomic_DNA"/>
</dbReference>
<dbReference type="Pfam" id="PF01610">
    <property type="entry name" value="DDE_Tnp_ISL3"/>
    <property type="match status" value="1"/>
</dbReference>
<evidence type="ECO:0000313" key="10">
    <source>
        <dbReference type="EMBL" id="WCG23383.1"/>
    </source>
</evidence>
<dbReference type="InterPro" id="IPR002560">
    <property type="entry name" value="Transposase_DDE"/>
</dbReference>
<dbReference type="EMBL" id="CP116507">
    <property type="protein sequence ID" value="WCG22142.1"/>
    <property type="molecule type" value="Genomic_DNA"/>
</dbReference>
<dbReference type="EMBL" id="CP116507">
    <property type="protein sequence ID" value="WCG23097.1"/>
    <property type="molecule type" value="Genomic_DNA"/>
</dbReference>
<dbReference type="PANTHER" id="PTHR33498">
    <property type="entry name" value="TRANSPOSASE FOR INSERTION SEQUENCE ELEMENT IS1557"/>
    <property type="match status" value="1"/>
</dbReference>
<evidence type="ECO:0000313" key="2">
    <source>
        <dbReference type="EMBL" id="WCG22044.1"/>
    </source>
</evidence>
<evidence type="ECO:0000313" key="11">
    <source>
        <dbReference type="EMBL" id="WCG23447.1"/>
    </source>
</evidence>
<proteinExistence type="predicted"/>
<dbReference type="RefSeq" id="WP_248852017.1">
    <property type="nucleotide sequence ID" value="NZ_CP097044.1"/>
</dbReference>
<evidence type="ECO:0000313" key="8">
    <source>
        <dbReference type="EMBL" id="WCG23097.1"/>
    </source>
</evidence>
<dbReference type="EMBL" id="CP116507">
    <property type="protein sequence ID" value="WCG22597.1"/>
    <property type="molecule type" value="Genomic_DNA"/>
</dbReference>
<evidence type="ECO:0000313" key="4">
    <source>
        <dbReference type="EMBL" id="WCG22142.1"/>
    </source>
</evidence>
<sequence>MSNDIKKLLRIIEPNLITSDISYEMVKGQQTCVVNATFSPPLTPCHHCGSTVYNESGKQVVVRNGKKKAVVRFDQFNHLPLIMNVAKQRYTCKNCAHHWTATPYFVEKGHSISRHVILKIIDLLKEKISFTLIAKLCHVSITTVIRVLRSIKSYLPNPYQTHLPEVLMVDEFRSHCSSEDTMSFICADGITGKLINILPSRKLTQLTAHFKKYPNPNDVKLLVTDMNAAYFQLTKSVFTSAKIIIDRFHVVKHCNKAFQDFRIKEMKRLKQQNNQIGYLKLKANWRRLTKDRMSIDHSEYKTWRSFRAPHYPYQTEAMMIDRLLSYSEPLKEAYYCFHDIMDAFRSKNHVSFIQQLKELPETLDSEFRKKLQNLLNYEEGIRNSLIYPYSNGKIEAKNTHIKTLKRVSYGFKSFENMKLRIFMMNRLIEVK</sequence>
<dbReference type="AlphaFoldDB" id="A0AAE9XDI0"/>
<dbReference type="InterPro" id="IPR047951">
    <property type="entry name" value="Transpos_ISL3"/>
</dbReference>
<dbReference type="EMBL" id="CP116507">
    <property type="protein sequence ID" value="WCG23447.1"/>
    <property type="molecule type" value="Genomic_DNA"/>
</dbReference>
<evidence type="ECO:0000313" key="3">
    <source>
        <dbReference type="EMBL" id="WCG22058.1"/>
    </source>
</evidence>
<evidence type="ECO:0000313" key="6">
    <source>
        <dbReference type="EMBL" id="WCG22564.1"/>
    </source>
</evidence>
<dbReference type="Proteomes" id="UP001179600">
    <property type="component" value="Chromosome"/>
</dbReference>
<protein>
    <submittedName>
        <fullName evidence="4">ISL3 family transposase</fullName>
    </submittedName>
</protein>
<gene>
    <name evidence="8" type="ORF">PML95_02340</name>
    <name evidence="9" type="ORF">PML95_02600</name>
    <name evidence="10" type="ORF">PML95_03840</name>
    <name evidence="11" type="ORF">PML95_04185</name>
    <name evidence="2" type="ORF">PML95_06470</name>
    <name evidence="3" type="ORF">PML95_06540</name>
    <name evidence="4" type="ORF">PML95_06985</name>
    <name evidence="5" type="ORF">PML95_08250</name>
    <name evidence="6" type="ORF">PML95_09270</name>
    <name evidence="7" type="ORF">PML95_09435</name>
</gene>
<reference evidence="4" key="1">
    <citation type="submission" date="2023-01" db="EMBL/GenBank/DDBJ databases">
        <title>Oxazolidinone resistance genes in florfenicol resistant enterococci from beef cattle and veal calves at slaughter.</title>
        <authorList>
            <person name="Biggel M."/>
        </authorList>
    </citation>
    <scope>NUCLEOTIDE SEQUENCE</scope>
    <source>
        <strain evidence="4">K204-1</strain>
    </source>
</reference>
<dbReference type="NCBIfam" id="NF033550">
    <property type="entry name" value="transpos_ISL3"/>
    <property type="match status" value="1"/>
</dbReference>
<feature type="domain" description="Transposase IS204/IS1001/IS1096/IS1165 DDE" evidence="1">
    <location>
        <begin position="167"/>
        <end position="421"/>
    </location>
</feature>
<evidence type="ECO:0000313" key="9">
    <source>
        <dbReference type="EMBL" id="WCG23149.1"/>
    </source>
</evidence>
<accession>A0AAE9XDI0</accession>
<dbReference type="EMBL" id="CP116507">
    <property type="protein sequence ID" value="WCG22044.1"/>
    <property type="molecule type" value="Genomic_DNA"/>
</dbReference>
<dbReference type="PANTHER" id="PTHR33498:SF1">
    <property type="entry name" value="TRANSPOSASE FOR INSERTION SEQUENCE ELEMENT IS1557"/>
    <property type="match status" value="1"/>
</dbReference>
<dbReference type="EMBL" id="CP116507">
    <property type="protein sequence ID" value="WCG22564.1"/>
    <property type="molecule type" value="Genomic_DNA"/>
</dbReference>
<evidence type="ECO:0000313" key="12">
    <source>
        <dbReference type="Proteomes" id="UP001179600"/>
    </source>
</evidence>
<evidence type="ECO:0000313" key="5">
    <source>
        <dbReference type="EMBL" id="WCG22378.1"/>
    </source>
</evidence>
<evidence type="ECO:0000259" key="1">
    <source>
        <dbReference type="Pfam" id="PF01610"/>
    </source>
</evidence>
<dbReference type="EMBL" id="CP116507">
    <property type="protein sequence ID" value="WCG22058.1"/>
    <property type="molecule type" value="Genomic_DNA"/>
</dbReference>
<dbReference type="EMBL" id="CP116507">
    <property type="protein sequence ID" value="WCG22378.1"/>
    <property type="molecule type" value="Genomic_DNA"/>
</dbReference>
<name>A0AAE9XDI0_9ENTE</name>
<organism evidence="4 12">
    <name type="scientific">Vagococcus lutrae</name>
    <dbReference type="NCBI Taxonomy" id="81947"/>
    <lineage>
        <taxon>Bacteria</taxon>
        <taxon>Bacillati</taxon>
        <taxon>Bacillota</taxon>
        <taxon>Bacilli</taxon>
        <taxon>Lactobacillales</taxon>
        <taxon>Enterococcaceae</taxon>
        <taxon>Vagococcus</taxon>
    </lineage>
</organism>
<dbReference type="EMBL" id="CP116507">
    <property type="protein sequence ID" value="WCG23149.1"/>
    <property type="molecule type" value="Genomic_DNA"/>
</dbReference>